<dbReference type="EMBL" id="JBBPHU010000013">
    <property type="protein sequence ID" value="KAK7510841.1"/>
    <property type="molecule type" value="Genomic_DNA"/>
</dbReference>
<feature type="region of interest" description="Disordered" evidence="1">
    <location>
        <begin position="582"/>
        <end position="605"/>
    </location>
</feature>
<reference evidence="2 3" key="1">
    <citation type="submission" date="2024-04" db="EMBL/GenBank/DDBJ databases">
        <title>Phyllosticta paracitricarpa is synonymous to the EU quarantine fungus P. citricarpa based on phylogenomic analyses.</title>
        <authorList>
            <consortium name="Lawrence Berkeley National Laboratory"/>
            <person name="Van Ingen-Buijs V.A."/>
            <person name="Van Westerhoven A.C."/>
            <person name="Haridas S."/>
            <person name="Skiadas P."/>
            <person name="Martin F."/>
            <person name="Groenewald J.Z."/>
            <person name="Crous P.W."/>
            <person name="Seidl M.F."/>
        </authorList>
    </citation>
    <scope>NUCLEOTIDE SEQUENCE [LARGE SCALE GENOMIC DNA]</scope>
    <source>
        <strain evidence="2 3">CBS 123371</strain>
    </source>
</reference>
<proteinExistence type="predicted"/>
<protein>
    <submittedName>
        <fullName evidence="2">Uncharacterized protein</fullName>
    </submittedName>
</protein>
<feature type="compositionally biased region" description="Basic and acidic residues" evidence="1">
    <location>
        <begin position="693"/>
        <end position="704"/>
    </location>
</feature>
<sequence length="739" mass="83437">MVERSQEFLSRVLSTRDHNILTPAAPSETLKAMNSSTFSRGRVPVKMRSENRGEDEATTPVPRSVRLRPPRRRQQQGPNQTAVSLAGNKPHAWPPFSPSLQPHKCATAPEVCTWASRPDIIQEHASLLRKMRRDDKGLRKAEHARKFACINRAYSHGWYKVPAAYEVQMPPGATGKKKVGLKLQRGSKGLKYRWERNVPKDEDLFVPKGNHLKASQLLTSSASLHLASKDCTRSLAEARLQAISLSRISTMAFGPRNNALFDPSKTPEEDMADLRAMATKFGVHIPEDDDQSSVMEDDDFQMLQLAFDVFGLDANVKSPEEQNRRGEEVPGLSRSLHPEKCATAPEICYWAGSTHFRKWCTDLRAAAVYDNDLSDQVVHQCWMYPDGATGKKQKLPEPLRGCKGLKRPWENDIPTNDYVPMGVSRKLENRPQIGRWFYPQQSALRNEYKPEMSESTGIELGKLKDILTSLSLNLGRDAAGDVSVAQGALRKDPMPNQLYSHCNFDHNVLVVTTKFSTPPHRSNIIAASMSDTQGQKASAEAKLAKLKTTLTMLKDFSRAFLEQIANVEADIEKAEREVARAAKSKQLEESQEEEDEEEFHLSPSLVPDKCATAPEIALWSRSDDLLDEYQKTARAIRTEVYDDDAICKMANMRRAYAQTYELRSNELYDFPPGALGTKLRPQRYPRGCIGLRTNKDKDVPKDEDVYTPIGETRKLENRPQDGRWYYPQPSSLRNEYHAD</sequence>
<organism evidence="2 3">
    <name type="scientific">Phyllosticta citriasiana</name>
    <dbReference type="NCBI Taxonomy" id="595635"/>
    <lineage>
        <taxon>Eukaryota</taxon>
        <taxon>Fungi</taxon>
        <taxon>Dikarya</taxon>
        <taxon>Ascomycota</taxon>
        <taxon>Pezizomycotina</taxon>
        <taxon>Dothideomycetes</taxon>
        <taxon>Dothideomycetes incertae sedis</taxon>
        <taxon>Botryosphaeriales</taxon>
        <taxon>Phyllostictaceae</taxon>
        <taxon>Phyllosticta</taxon>
    </lineage>
</organism>
<keyword evidence="3" id="KW-1185">Reference proteome</keyword>
<evidence type="ECO:0000256" key="1">
    <source>
        <dbReference type="SAM" id="MobiDB-lite"/>
    </source>
</evidence>
<evidence type="ECO:0000313" key="2">
    <source>
        <dbReference type="EMBL" id="KAK7510841.1"/>
    </source>
</evidence>
<feature type="region of interest" description="Disordered" evidence="1">
    <location>
        <begin position="24"/>
        <end position="99"/>
    </location>
</feature>
<feature type="region of interest" description="Disordered" evidence="1">
    <location>
        <begin position="692"/>
        <end position="739"/>
    </location>
</feature>
<evidence type="ECO:0000313" key="3">
    <source>
        <dbReference type="Proteomes" id="UP001363622"/>
    </source>
</evidence>
<feature type="compositionally biased region" description="Basic residues" evidence="1">
    <location>
        <begin position="65"/>
        <end position="74"/>
    </location>
</feature>
<gene>
    <name evidence="2" type="ORF">IWZ03DRAFT_409250</name>
</gene>
<accession>A0ABR1KA42</accession>
<feature type="compositionally biased region" description="Basic and acidic residues" evidence="1">
    <location>
        <begin position="711"/>
        <end position="721"/>
    </location>
</feature>
<name>A0ABR1KA42_9PEZI</name>
<dbReference type="Proteomes" id="UP001363622">
    <property type="component" value="Unassembled WGS sequence"/>
</dbReference>
<feature type="compositionally biased region" description="Acidic residues" evidence="1">
    <location>
        <begin position="589"/>
        <end position="598"/>
    </location>
</feature>
<comment type="caution">
    <text evidence="2">The sequence shown here is derived from an EMBL/GenBank/DDBJ whole genome shotgun (WGS) entry which is preliminary data.</text>
</comment>